<dbReference type="GO" id="GO:0016810">
    <property type="term" value="F:hydrolase activity, acting on carbon-nitrogen (but not peptide) bonds"/>
    <property type="evidence" value="ECO:0007669"/>
    <property type="project" value="InterPro"/>
</dbReference>
<dbReference type="SUPFAM" id="SSF51338">
    <property type="entry name" value="Composite domain of metallo-dependent hydrolases"/>
    <property type="match status" value="1"/>
</dbReference>
<feature type="chain" id="PRO_5012215685" description="Amidohydrolase-related domain-containing protein" evidence="1">
    <location>
        <begin position="27"/>
        <end position="447"/>
    </location>
</feature>
<evidence type="ECO:0000313" key="3">
    <source>
        <dbReference type="EMBL" id="SLN35858.1"/>
    </source>
</evidence>
<dbReference type="AlphaFoldDB" id="A0A1Y5SBJ8"/>
<feature type="domain" description="Amidohydrolase-related" evidence="2">
    <location>
        <begin position="82"/>
        <end position="440"/>
    </location>
</feature>
<dbReference type="OrthoDB" id="9765769at2"/>
<sequence>MLSKRTFLSGLVSSAALATIPAVARAAAPDATLFTNVRVFDGRSDGLTGLTNVLVEGELIKEISPAADAAPDVPRIDGAGRTLMPGLIDNHVHLQWNQGPMEFWTARPDYVAALALRECEATLMRGFTGVRDTGGGILGVARAIDEGVYPGPRIQACNAAIGMTSGHGDYRPRSVRPRAFGGPALTEFEEKQITIIADGVAEVLTAAREQFRQRAHFIKVFSGGAVSGLYDPLDINEYSPDELKAAVEEARRWNTYATSHAYMDSSVRSAIEAGFACIEHCNLMTPDSMELAVEKGVWLSTQVGFFMTPIPEGFSEAQAQRQQMAQDGLDTMLRLAKDYGAKIALGTDFVGSSETKATQLNELSLRTPWFSNAEILQQATGNNGQLWELAGQRNPYQKGPVGVIEAGAYADILLVDGDPIADLSVMDDPENFNVIMKGGRAFKNTLS</sequence>
<dbReference type="InterPro" id="IPR011059">
    <property type="entry name" value="Metal-dep_hydrolase_composite"/>
</dbReference>
<dbReference type="InterPro" id="IPR051781">
    <property type="entry name" value="Metallo-dep_Hydrolase"/>
</dbReference>
<dbReference type="RefSeq" id="WP_085868269.1">
    <property type="nucleotide sequence ID" value="NZ_FWFQ01000010.1"/>
</dbReference>
<evidence type="ECO:0000313" key="4">
    <source>
        <dbReference type="Proteomes" id="UP000193409"/>
    </source>
</evidence>
<dbReference type="CDD" id="cd01299">
    <property type="entry name" value="Met_dep_hydrolase_A"/>
    <property type="match status" value="1"/>
</dbReference>
<dbReference type="InterPro" id="IPR006680">
    <property type="entry name" value="Amidohydro-rel"/>
</dbReference>
<dbReference type="PANTHER" id="PTHR43135:SF3">
    <property type="entry name" value="ALPHA-D-RIBOSE 1-METHYLPHOSPHONATE 5-TRIPHOSPHATE DIPHOSPHATASE"/>
    <property type="match status" value="1"/>
</dbReference>
<evidence type="ECO:0000259" key="2">
    <source>
        <dbReference type="Pfam" id="PF01979"/>
    </source>
</evidence>
<organism evidence="3 4">
    <name type="scientific">Pseudoruegeria aquimaris</name>
    <dbReference type="NCBI Taxonomy" id="393663"/>
    <lineage>
        <taxon>Bacteria</taxon>
        <taxon>Pseudomonadati</taxon>
        <taxon>Pseudomonadota</taxon>
        <taxon>Alphaproteobacteria</taxon>
        <taxon>Rhodobacterales</taxon>
        <taxon>Roseobacteraceae</taxon>
        <taxon>Pseudoruegeria</taxon>
    </lineage>
</organism>
<dbReference type="EMBL" id="FWFQ01000010">
    <property type="protein sequence ID" value="SLN35858.1"/>
    <property type="molecule type" value="Genomic_DNA"/>
</dbReference>
<dbReference type="Pfam" id="PF01979">
    <property type="entry name" value="Amidohydro_1"/>
    <property type="match status" value="1"/>
</dbReference>
<dbReference type="InterPro" id="IPR032466">
    <property type="entry name" value="Metal_Hydrolase"/>
</dbReference>
<keyword evidence="4" id="KW-1185">Reference proteome</keyword>
<reference evidence="3 4" key="1">
    <citation type="submission" date="2017-03" db="EMBL/GenBank/DDBJ databases">
        <authorList>
            <person name="Afonso C.L."/>
            <person name="Miller P.J."/>
            <person name="Scott M.A."/>
            <person name="Spackman E."/>
            <person name="Goraichik I."/>
            <person name="Dimitrov K.M."/>
            <person name="Suarez D.L."/>
            <person name="Swayne D.E."/>
        </authorList>
    </citation>
    <scope>NUCLEOTIDE SEQUENCE [LARGE SCALE GENOMIC DNA]</scope>
    <source>
        <strain evidence="3 4">CECT 7680</strain>
    </source>
</reference>
<dbReference type="PANTHER" id="PTHR43135">
    <property type="entry name" value="ALPHA-D-RIBOSE 1-METHYLPHOSPHONATE 5-TRIPHOSPHATE DIPHOSPHATASE"/>
    <property type="match status" value="1"/>
</dbReference>
<dbReference type="SUPFAM" id="SSF51556">
    <property type="entry name" value="Metallo-dependent hydrolases"/>
    <property type="match status" value="1"/>
</dbReference>
<name>A0A1Y5SBJ8_9RHOB</name>
<proteinExistence type="predicted"/>
<keyword evidence="1" id="KW-0732">Signal</keyword>
<dbReference type="Gene3D" id="3.20.20.140">
    <property type="entry name" value="Metal-dependent hydrolases"/>
    <property type="match status" value="1"/>
</dbReference>
<gene>
    <name evidence="3" type="ORF">PSA7680_01698</name>
</gene>
<accession>A0A1Y5SBJ8</accession>
<dbReference type="InterPro" id="IPR057744">
    <property type="entry name" value="OTAase-like"/>
</dbReference>
<feature type="signal peptide" evidence="1">
    <location>
        <begin position="1"/>
        <end position="26"/>
    </location>
</feature>
<evidence type="ECO:0000256" key="1">
    <source>
        <dbReference type="SAM" id="SignalP"/>
    </source>
</evidence>
<dbReference type="Gene3D" id="2.30.40.10">
    <property type="entry name" value="Urease, subunit C, domain 1"/>
    <property type="match status" value="1"/>
</dbReference>
<dbReference type="Proteomes" id="UP000193409">
    <property type="component" value="Unassembled WGS sequence"/>
</dbReference>
<protein>
    <recommendedName>
        <fullName evidence="2">Amidohydrolase-related domain-containing protein</fullName>
    </recommendedName>
</protein>